<feature type="transmembrane region" description="Helical" evidence="1">
    <location>
        <begin position="6"/>
        <end position="25"/>
    </location>
</feature>
<reference evidence="2 5" key="2">
    <citation type="submission" date="2020-08" db="EMBL/GenBank/DDBJ databases">
        <title>Genome public.</title>
        <authorList>
            <person name="Liu C."/>
            <person name="Sun Q."/>
        </authorList>
    </citation>
    <scope>NUCLEOTIDE SEQUENCE [LARGE SCALE GENOMIC DNA]</scope>
    <source>
        <strain evidence="2 5">426_9</strain>
    </source>
</reference>
<keyword evidence="1" id="KW-0472">Membrane</keyword>
<dbReference type="AlphaFoldDB" id="A0A3D8HAQ6"/>
<dbReference type="Gene3D" id="1.10.287.700">
    <property type="entry name" value="Helix hairpin bin"/>
    <property type="match status" value="1"/>
</dbReference>
<evidence type="ECO:0000313" key="3">
    <source>
        <dbReference type="EMBL" id="RDU47931.1"/>
    </source>
</evidence>
<proteinExistence type="predicted"/>
<comment type="caution">
    <text evidence="3">The sequence shown here is derived from an EMBL/GenBank/DDBJ whole genome shotgun (WGS) entry which is preliminary data.</text>
</comment>
<dbReference type="Proteomes" id="UP000629596">
    <property type="component" value="Unassembled WGS sequence"/>
</dbReference>
<keyword evidence="1" id="KW-0812">Transmembrane</keyword>
<evidence type="ECO:0000313" key="4">
    <source>
        <dbReference type="Proteomes" id="UP000256321"/>
    </source>
</evidence>
<keyword evidence="5" id="KW-1185">Reference proteome</keyword>
<protein>
    <submittedName>
        <fullName evidence="3">YtxH domain-containing protein</fullName>
    </submittedName>
</protein>
<reference evidence="3 4" key="1">
    <citation type="submission" date="2018-07" db="EMBL/GenBank/DDBJ databases">
        <title>Parabacteroides acidifaciens nov. sp., isolated from human feces.</title>
        <authorList>
            <person name="Wang Y.J."/>
        </authorList>
    </citation>
    <scope>NUCLEOTIDE SEQUENCE [LARGE SCALE GENOMIC DNA]</scope>
    <source>
        <strain evidence="3 4">426-9</strain>
    </source>
</reference>
<name>A0A3D8HAQ6_9BACT</name>
<keyword evidence="1" id="KW-1133">Transmembrane helix</keyword>
<dbReference type="EMBL" id="JACRTI010000054">
    <property type="protein sequence ID" value="MBC8603326.1"/>
    <property type="molecule type" value="Genomic_DNA"/>
</dbReference>
<gene>
    <name evidence="3" type="ORF">DWU89_16955</name>
    <name evidence="2" type="ORF">H8784_16555</name>
</gene>
<dbReference type="RefSeq" id="WP_115500818.1">
    <property type="nucleotide sequence ID" value="NZ_JACRTI010000054.1"/>
</dbReference>
<organism evidence="3 4">
    <name type="scientific">Parabacteroides acidifaciens</name>
    <dbReference type="NCBI Taxonomy" id="2290935"/>
    <lineage>
        <taxon>Bacteria</taxon>
        <taxon>Pseudomonadati</taxon>
        <taxon>Bacteroidota</taxon>
        <taxon>Bacteroidia</taxon>
        <taxon>Bacteroidales</taxon>
        <taxon>Tannerellaceae</taxon>
        <taxon>Parabacteroides</taxon>
    </lineage>
</organism>
<evidence type="ECO:0000313" key="5">
    <source>
        <dbReference type="Proteomes" id="UP000629596"/>
    </source>
</evidence>
<dbReference type="EMBL" id="QREV01000054">
    <property type="protein sequence ID" value="RDU47931.1"/>
    <property type="molecule type" value="Genomic_DNA"/>
</dbReference>
<accession>A0A3D8HAQ6</accession>
<dbReference type="Proteomes" id="UP000256321">
    <property type="component" value="Unassembled WGS sequence"/>
</dbReference>
<sequence length="98" mass="10782">METNNSKFWIGLGLGSIIGFVTYRFSCSSMSKQVKEKVYHSLHKLHGGAEVIMDEAKDKVLDAGTKAADKVADGTFKVAEKADEMKNKVHSYADNAKK</sequence>
<evidence type="ECO:0000313" key="2">
    <source>
        <dbReference type="EMBL" id="MBC8603326.1"/>
    </source>
</evidence>
<evidence type="ECO:0000256" key="1">
    <source>
        <dbReference type="SAM" id="Phobius"/>
    </source>
</evidence>